<dbReference type="GO" id="GO:0000160">
    <property type="term" value="P:phosphorelay signal transduction system"/>
    <property type="evidence" value="ECO:0007669"/>
    <property type="project" value="InterPro"/>
</dbReference>
<name>A0A2U8QS97_9FLAO</name>
<gene>
    <name evidence="4" type="ORF">DI487_03500</name>
</gene>
<evidence type="ECO:0000313" key="5">
    <source>
        <dbReference type="Proteomes" id="UP000245429"/>
    </source>
</evidence>
<dbReference type="PANTHER" id="PTHR44591:SF3">
    <property type="entry name" value="RESPONSE REGULATORY DOMAIN-CONTAINING PROTEIN"/>
    <property type="match status" value="1"/>
</dbReference>
<dbReference type="InterPro" id="IPR011006">
    <property type="entry name" value="CheY-like_superfamily"/>
</dbReference>
<dbReference type="PANTHER" id="PTHR44591">
    <property type="entry name" value="STRESS RESPONSE REGULATOR PROTEIN 1"/>
    <property type="match status" value="1"/>
</dbReference>
<dbReference type="InterPro" id="IPR050595">
    <property type="entry name" value="Bact_response_regulator"/>
</dbReference>
<keyword evidence="5" id="KW-1185">Reference proteome</keyword>
<dbReference type="Proteomes" id="UP000245429">
    <property type="component" value="Chromosome"/>
</dbReference>
<accession>A0A2U8QS97</accession>
<dbReference type="PROSITE" id="PS50110">
    <property type="entry name" value="RESPONSE_REGULATORY"/>
    <property type="match status" value="1"/>
</dbReference>
<dbReference type="InterPro" id="IPR001789">
    <property type="entry name" value="Sig_transdc_resp-reg_receiver"/>
</dbReference>
<reference evidence="4 5" key="1">
    <citation type="submission" date="2018-05" db="EMBL/GenBank/DDBJ databases">
        <title>Flavobacterium sp. MEBiC07310.</title>
        <authorList>
            <person name="Baek K."/>
        </authorList>
    </citation>
    <scope>NUCLEOTIDE SEQUENCE [LARGE SCALE GENOMIC DNA]</scope>
    <source>
        <strain evidence="4 5">MEBiC07310</strain>
    </source>
</reference>
<evidence type="ECO:0000313" key="4">
    <source>
        <dbReference type="EMBL" id="AWM13018.1"/>
    </source>
</evidence>
<dbReference type="SMART" id="SM00448">
    <property type="entry name" value="REC"/>
    <property type="match status" value="1"/>
</dbReference>
<dbReference type="OrthoDB" id="673128at2"/>
<evidence type="ECO:0000256" key="2">
    <source>
        <dbReference type="PROSITE-ProRule" id="PRU00169"/>
    </source>
</evidence>
<dbReference type="EMBL" id="CP029463">
    <property type="protein sequence ID" value="AWM13018.1"/>
    <property type="molecule type" value="Genomic_DNA"/>
</dbReference>
<dbReference type="AlphaFoldDB" id="A0A2U8QS97"/>
<dbReference type="Pfam" id="PF00072">
    <property type="entry name" value="Response_reg"/>
    <property type="match status" value="1"/>
</dbReference>
<dbReference type="RefSeq" id="WP_109568426.1">
    <property type="nucleotide sequence ID" value="NZ_CP029463.1"/>
</dbReference>
<feature type="domain" description="Response regulatory" evidence="3">
    <location>
        <begin position="7"/>
        <end position="131"/>
    </location>
</feature>
<protein>
    <recommendedName>
        <fullName evidence="3">Response regulatory domain-containing protein</fullName>
    </recommendedName>
</protein>
<feature type="modified residue" description="4-aspartylphosphate" evidence="2">
    <location>
        <position position="64"/>
    </location>
</feature>
<dbReference type="Gene3D" id="3.40.50.2300">
    <property type="match status" value="1"/>
</dbReference>
<dbReference type="SUPFAM" id="SSF52172">
    <property type="entry name" value="CheY-like"/>
    <property type="match status" value="1"/>
</dbReference>
<proteinExistence type="predicted"/>
<dbReference type="KEGG" id="fse:DI487_03500"/>
<evidence type="ECO:0000259" key="3">
    <source>
        <dbReference type="PROSITE" id="PS50110"/>
    </source>
</evidence>
<keyword evidence="1 2" id="KW-0597">Phosphoprotein</keyword>
<evidence type="ECO:0000256" key="1">
    <source>
        <dbReference type="ARBA" id="ARBA00022553"/>
    </source>
</evidence>
<organism evidence="4 5">
    <name type="scientific">Flavobacterium sediminis</name>
    <dbReference type="NCBI Taxonomy" id="2201181"/>
    <lineage>
        <taxon>Bacteria</taxon>
        <taxon>Pseudomonadati</taxon>
        <taxon>Bacteroidota</taxon>
        <taxon>Flavobacteriia</taxon>
        <taxon>Flavobacteriales</taxon>
        <taxon>Flavobacteriaceae</taxon>
        <taxon>Flavobacterium</taxon>
    </lineage>
</organism>
<sequence>MKKTIKKVMIIDDNEFDCYITSALIESINPDIEIMEFNSSKLALEYLMENLEKVDKLPDILFIDIYMPVMDGFEFIQKYNQIPIVLRQKVKLCVTSTTIDDFHVKKMKSDVKVLFASKPISREFLEPLLAK</sequence>